<evidence type="ECO:0000313" key="3">
    <source>
        <dbReference type="Proteomes" id="UP000253940"/>
    </source>
</evidence>
<dbReference type="AlphaFoldDB" id="A0A345P4H9"/>
<dbReference type="OrthoDB" id="5422038at2"/>
<keyword evidence="1" id="KW-0812">Transmembrane</keyword>
<keyword evidence="1" id="KW-0472">Membrane</keyword>
<organism evidence="2 3">
    <name type="scientific">Aquirhabdus parva</name>
    <dbReference type="NCBI Taxonomy" id="2283318"/>
    <lineage>
        <taxon>Bacteria</taxon>
        <taxon>Pseudomonadati</taxon>
        <taxon>Pseudomonadota</taxon>
        <taxon>Gammaproteobacteria</taxon>
        <taxon>Moraxellales</taxon>
        <taxon>Moraxellaceae</taxon>
        <taxon>Aquirhabdus</taxon>
    </lineage>
</organism>
<evidence type="ECO:0000256" key="1">
    <source>
        <dbReference type="SAM" id="Phobius"/>
    </source>
</evidence>
<gene>
    <name evidence="2" type="ORF">HYN46_04575</name>
</gene>
<accession>A0A345P4H9</accession>
<keyword evidence="1" id="KW-1133">Transmembrane helix</keyword>
<evidence type="ECO:0000313" key="2">
    <source>
        <dbReference type="EMBL" id="AXI02188.1"/>
    </source>
</evidence>
<proteinExistence type="predicted"/>
<keyword evidence="3" id="KW-1185">Reference proteome</keyword>
<feature type="transmembrane region" description="Helical" evidence="1">
    <location>
        <begin position="30"/>
        <end position="54"/>
    </location>
</feature>
<reference evidence="2 3" key="1">
    <citation type="submission" date="2018-07" db="EMBL/GenBank/DDBJ databases">
        <title>Genome sequencing of Moraxellaceae gen. HYN0046.</title>
        <authorList>
            <person name="Kim M."/>
            <person name="Yi H."/>
        </authorList>
    </citation>
    <scope>NUCLEOTIDE SEQUENCE [LARGE SCALE GENOMIC DNA]</scope>
    <source>
        <strain evidence="2 3">HYN0046</strain>
    </source>
</reference>
<dbReference type="KEGG" id="mbah:HYN46_04575"/>
<protein>
    <submittedName>
        <fullName evidence="2">Uncharacterized protein</fullName>
    </submittedName>
</protein>
<feature type="transmembrane region" description="Helical" evidence="1">
    <location>
        <begin position="61"/>
        <end position="80"/>
    </location>
</feature>
<name>A0A345P4H9_9GAMM</name>
<dbReference type="Proteomes" id="UP000253940">
    <property type="component" value="Chromosome"/>
</dbReference>
<dbReference type="EMBL" id="CP031222">
    <property type="protein sequence ID" value="AXI02188.1"/>
    <property type="molecule type" value="Genomic_DNA"/>
</dbReference>
<dbReference type="RefSeq" id="WP_114898298.1">
    <property type="nucleotide sequence ID" value="NZ_CP031222.1"/>
</dbReference>
<sequence>MFNSSPVKPSKRPEYWFPAKRFGWGWGAPIVWQGWLVLIGYIFLLGLACVVFPVQIMFVKWTASILSLSLILIAICFLKGEPLH</sequence>